<reference evidence="2 3" key="1">
    <citation type="submission" date="2023-10" db="EMBL/GenBank/DDBJ databases">
        <title>Comparative genomics analysis reveals potential genetic determinants of host preference in Cryptosporidium xiaoi.</title>
        <authorList>
            <person name="Xiao L."/>
            <person name="Li J."/>
        </authorList>
    </citation>
    <scope>NUCLEOTIDE SEQUENCE [LARGE SCALE GENOMIC DNA]</scope>
    <source>
        <strain evidence="2 3">52996</strain>
    </source>
</reference>
<keyword evidence="1" id="KW-0812">Transmembrane</keyword>
<protein>
    <submittedName>
        <fullName evidence="2">Uncharacterized protein</fullName>
    </submittedName>
</protein>
<name>A0AAV9XZ15_9CRYT</name>
<feature type="transmembrane region" description="Helical" evidence="1">
    <location>
        <begin position="35"/>
        <end position="56"/>
    </location>
</feature>
<comment type="caution">
    <text evidence="2">The sequence shown here is derived from an EMBL/GenBank/DDBJ whole genome shotgun (WGS) entry which is preliminary data.</text>
</comment>
<proteinExistence type="predicted"/>
<dbReference type="EMBL" id="JAWDEY010000010">
    <property type="protein sequence ID" value="KAK6589862.1"/>
    <property type="molecule type" value="Genomic_DNA"/>
</dbReference>
<keyword evidence="1" id="KW-1133">Transmembrane helix</keyword>
<dbReference type="AlphaFoldDB" id="A0AAV9XZ15"/>
<evidence type="ECO:0000256" key="1">
    <source>
        <dbReference type="SAM" id="Phobius"/>
    </source>
</evidence>
<keyword evidence="1" id="KW-0472">Membrane</keyword>
<dbReference type="Proteomes" id="UP001311799">
    <property type="component" value="Unassembled WGS sequence"/>
</dbReference>
<keyword evidence="3" id="KW-1185">Reference proteome</keyword>
<accession>A0AAV9XZ15</accession>
<sequence>MFSIIPTILKTTILCFSINYVICNGPTTVNEFLPFVSAGSAVSSCIFTISNSIIAYKRAYETKRRNKGFSDGIAQSILKSKENKLRGKVFIDCKDETPYSDMFPSTITTNGTIETNITELFENFNSLKDISMINSSNLLSNVTIFDQESNFTNSSYSSKIISLGGDDLTFDLQYYGFVIHNESKVKCSKNITDT</sequence>
<organism evidence="2 3">
    <name type="scientific">Cryptosporidium xiaoi</name>
    <dbReference type="NCBI Taxonomy" id="659607"/>
    <lineage>
        <taxon>Eukaryota</taxon>
        <taxon>Sar</taxon>
        <taxon>Alveolata</taxon>
        <taxon>Apicomplexa</taxon>
        <taxon>Conoidasida</taxon>
        <taxon>Coccidia</taxon>
        <taxon>Eucoccidiorida</taxon>
        <taxon>Eimeriorina</taxon>
        <taxon>Cryptosporidiidae</taxon>
        <taxon>Cryptosporidium</taxon>
    </lineage>
</organism>
<evidence type="ECO:0000313" key="2">
    <source>
        <dbReference type="EMBL" id="KAK6589862.1"/>
    </source>
</evidence>
<evidence type="ECO:0000313" key="3">
    <source>
        <dbReference type="Proteomes" id="UP001311799"/>
    </source>
</evidence>
<gene>
    <name evidence="2" type="ORF">RS030_193030</name>
</gene>